<reference evidence="1" key="1">
    <citation type="submission" date="2019-12" db="EMBL/GenBank/DDBJ databases">
        <title>Genome sequencing and annotation of Brassica cretica.</title>
        <authorList>
            <person name="Studholme D.J."/>
            <person name="Sarris P."/>
        </authorList>
    </citation>
    <scope>NUCLEOTIDE SEQUENCE</scope>
    <source>
        <strain evidence="1">PFS-109/04</strain>
        <tissue evidence="1">Leaf</tissue>
    </source>
</reference>
<evidence type="ECO:0000313" key="2">
    <source>
        <dbReference type="Proteomes" id="UP000712600"/>
    </source>
</evidence>
<protein>
    <submittedName>
        <fullName evidence="1">Uncharacterized protein</fullName>
    </submittedName>
</protein>
<organism evidence="1 2">
    <name type="scientific">Brassica cretica</name>
    <name type="common">Mustard</name>
    <dbReference type="NCBI Taxonomy" id="69181"/>
    <lineage>
        <taxon>Eukaryota</taxon>
        <taxon>Viridiplantae</taxon>
        <taxon>Streptophyta</taxon>
        <taxon>Embryophyta</taxon>
        <taxon>Tracheophyta</taxon>
        <taxon>Spermatophyta</taxon>
        <taxon>Magnoliopsida</taxon>
        <taxon>eudicotyledons</taxon>
        <taxon>Gunneridae</taxon>
        <taxon>Pentapetalae</taxon>
        <taxon>rosids</taxon>
        <taxon>malvids</taxon>
        <taxon>Brassicales</taxon>
        <taxon>Brassicaceae</taxon>
        <taxon>Brassiceae</taxon>
        <taxon>Brassica</taxon>
    </lineage>
</organism>
<gene>
    <name evidence="1" type="ORF">F2Q69_00044091</name>
</gene>
<sequence>MSSPTRIFKILKLIDDSSERFDDSDEIRRLRRFLRRDLMIPATLTRFGEDYKLKRTEQSLFTNA</sequence>
<dbReference type="Proteomes" id="UP000712600">
    <property type="component" value="Unassembled WGS sequence"/>
</dbReference>
<accession>A0A8S9N5I6</accession>
<dbReference type="AlphaFoldDB" id="A0A8S9N5I6"/>
<proteinExistence type="predicted"/>
<name>A0A8S9N5I6_BRACR</name>
<evidence type="ECO:0000313" key="1">
    <source>
        <dbReference type="EMBL" id="KAF3500194.1"/>
    </source>
</evidence>
<dbReference type="EMBL" id="QGKX02001621">
    <property type="protein sequence ID" value="KAF3500194.1"/>
    <property type="molecule type" value="Genomic_DNA"/>
</dbReference>
<comment type="caution">
    <text evidence="1">The sequence shown here is derived from an EMBL/GenBank/DDBJ whole genome shotgun (WGS) entry which is preliminary data.</text>
</comment>